<dbReference type="PANTHER" id="PTHR33270:SF18">
    <property type="entry name" value="OS02G0324700 PROTEIN"/>
    <property type="match status" value="1"/>
</dbReference>
<evidence type="ECO:0000313" key="4">
    <source>
        <dbReference type="RefSeq" id="XP_039124269.1"/>
    </source>
</evidence>
<proteinExistence type="predicted"/>
<dbReference type="InterPro" id="IPR055482">
    <property type="entry name" value="DUF7054"/>
</dbReference>
<dbReference type="Proteomes" id="UP001515500">
    <property type="component" value="Chromosome 5"/>
</dbReference>
<reference evidence="4" key="1">
    <citation type="submission" date="2025-08" db="UniProtKB">
        <authorList>
            <consortium name="RefSeq"/>
        </authorList>
    </citation>
    <scope>IDENTIFICATION</scope>
</reference>
<sequence>MGRSLSPPMTPAQRMMRRTMQTASATPPARAGSVRLLISVNVLGSAGPIRFVVKEEEPVGAVISTALRSYAREGRRPVLGSDLNNFLLYCTNSCSDALSPLEPIGSVGSRNFTLCKKQGVVEEGNSQHLIKKGNGKWKGLVNNVLSFRITSH</sequence>
<dbReference type="GeneID" id="120260774"/>
<evidence type="ECO:0000313" key="3">
    <source>
        <dbReference type="Proteomes" id="UP001515500"/>
    </source>
</evidence>
<evidence type="ECO:0000256" key="1">
    <source>
        <dbReference type="SAM" id="MobiDB-lite"/>
    </source>
</evidence>
<gene>
    <name evidence="4" type="primary">LOC120260774</name>
</gene>
<protein>
    <submittedName>
        <fullName evidence="4">Uncharacterized protein At4g22758-like</fullName>
    </submittedName>
</protein>
<accession>A0AB40BB27</accession>
<dbReference type="RefSeq" id="XP_039124269.1">
    <property type="nucleotide sequence ID" value="XM_039268335.1"/>
</dbReference>
<organism evidence="3 4">
    <name type="scientific">Dioscorea cayennensis subsp. rotundata</name>
    <name type="common">White Guinea yam</name>
    <name type="synonym">Dioscorea rotundata</name>
    <dbReference type="NCBI Taxonomy" id="55577"/>
    <lineage>
        <taxon>Eukaryota</taxon>
        <taxon>Viridiplantae</taxon>
        <taxon>Streptophyta</taxon>
        <taxon>Embryophyta</taxon>
        <taxon>Tracheophyta</taxon>
        <taxon>Spermatophyta</taxon>
        <taxon>Magnoliopsida</taxon>
        <taxon>Liliopsida</taxon>
        <taxon>Dioscoreales</taxon>
        <taxon>Dioscoreaceae</taxon>
        <taxon>Dioscorea</taxon>
    </lineage>
</organism>
<keyword evidence="3" id="KW-1185">Reference proteome</keyword>
<dbReference type="PANTHER" id="PTHR33270">
    <property type="entry name" value="BNAC05G50380D PROTEIN"/>
    <property type="match status" value="1"/>
</dbReference>
<dbReference type="AlphaFoldDB" id="A0AB40BB27"/>
<dbReference type="InterPro" id="IPR040358">
    <property type="entry name" value="At4g22758-like"/>
</dbReference>
<feature type="region of interest" description="Disordered" evidence="1">
    <location>
        <begin position="1"/>
        <end position="27"/>
    </location>
</feature>
<name>A0AB40BB27_DIOCR</name>
<dbReference type="Pfam" id="PF23156">
    <property type="entry name" value="DUF7054"/>
    <property type="match status" value="1"/>
</dbReference>
<feature type="domain" description="DUF7054" evidence="2">
    <location>
        <begin position="34"/>
        <end position="115"/>
    </location>
</feature>
<evidence type="ECO:0000259" key="2">
    <source>
        <dbReference type="Pfam" id="PF23156"/>
    </source>
</evidence>